<name>A0A7I4YIF9_HAECO</name>
<protein>
    <submittedName>
        <fullName evidence="2">Endonuclease exonuclease phosphatase domain containing protein</fullName>
    </submittedName>
</protein>
<organism evidence="1 2">
    <name type="scientific">Haemonchus contortus</name>
    <name type="common">Barber pole worm</name>
    <dbReference type="NCBI Taxonomy" id="6289"/>
    <lineage>
        <taxon>Eukaryota</taxon>
        <taxon>Metazoa</taxon>
        <taxon>Ecdysozoa</taxon>
        <taxon>Nematoda</taxon>
        <taxon>Chromadorea</taxon>
        <taxon>Rhabditida</taxon>
        <taxon>Rhabditina</taxon>
        <taxon>Rhabditomorpha</taxon>
        <taxon>Strongyloidea</taxon>
        <taxon>Trichostrongylidae</taxon>
        <taxon>Haemonchus</taxon>
    </lineage>
</organism>
<dbReference type="PANTHER" id="PTHR43250">
    <property type="entry name" value="EXODEOXYRIBONUCLEASE III"/>
    <property type="match status" value="1"/>
</dbReference>
<proteinExistence type="predicted"/>
<dbReference type="Proteomes" id="UP000025227">
    <property type="component" value="Unplaced"/>
</dbReference>
<dbReference type="SUPFAM" id="SSF56219">
    <property type="entry name" value="DNase I-like"/>
    <property type="match status" value="1"/>
</dbReference>
<dbReference type="WBParaSite" id="HCON_00105920-00001">
    <property type="protein sequence ID" value="HCON_00105920-00001"/>
    <property type="gene ID" value="HCON_00105920"/>
</dbReference>
<dbReference type="GO" id="GO:0006281">
    <property type="term" value="P:DNA repair"/>
    <property type="evidence" value="ECO:0007669"/>
    <property type="project" value="InterPro"/>
</dbReference>
<reference evidence="2" key="1">
    <citation type="submission" date="2020-12" db="UniProtKB">
        <authorList>
            <consortium name="WormBaseParasite"/>
        </authorList>
    </citation>
    <scope>IDENTIFICATION</scope>
    <source>
        <strain evidence="2">MHco3</strain>
    </source>
</reference>
<dbReference type="InterPro" id="IPR037493">
    <property type="entry name" value="ExoIII-like"/>
</dbReference>
<dbReference type="OMA" id="RIRCAFW"/>
<dbReference type="Gene3D" id="3.60.10.10">
    <property type="entry name" value="Endonuclease/exonuclease/phosphatase"/>
    <property type="match status" value="1"/>
</dbReference>
<dbReference type="InterPro" id="IPR036691">
    <property type="entry name" value="Endo/exonu/phosph_ase_sf"/>
</dbReference>
<evidence type="ECO:0000313" key="1">
    <source>
        <dbReference type="Proteomes" id="UP000025227"/>
    </source>
</evidence>
<evidence type="ECO:0000313" key="2">
    <source>
        <dbReference type="WBParaSite" id="HCON_00105920-00001"/>
    </source>
</evidence>
<keyword evidence="1" id="KW-1185">Reference proteome</keyword>
<dbReference type="PANTHER" id="PTHR43250:SF2">
    <property type="entry name" value="EXODEOXYRIBONUCLEASE III"/>
    <property type="match status" value="1"/>
</dbReference>
<dbReference type="AlphaFoldDB" id="A0A7I4YIF9"/>
<dbReference type="GO" id="GO:0008311">
    <property type="term" value="F:double-stranded DNA 3'-5' DNA exonuclease activity"/>
    <property type="evidence" value="ECO:0007669"/>
    <property type="project" value="InterPro"/>
</dbReference>
<sequence length="116" mass="13228">MRGLPSSEPRSQKLARIGTLNVGSFTGKSREVDDLMRRRNIQVFCLQETQWKGEKAREVREDVRLYYNGDDTKQNGVAIVMVESLKKSVSAVNKVIKRIPTVRIGTKEGYWKITSV</sequence>
<accession>A0A7I4YIF9</accession>
<dbReference type="OrthoDB" id="5844648at2759"/>